<keyword evidence="2" id="KW-0812">Transmembrane</keyword>
<reference evidence="3 4" key="1">
    <citation type="submission" date="2020-08" db="EMBL/GenBank/DDBJ databases">
        <title>Complete Genome Sequence of Effusibacillus dendaii Strain skT53, Isolated from Farmland soil.</title>
        <authorList>
            <person name="Konishi T."/>
            <person name="Kawasaki H."/>
        </authorList>
    </citation>
    <scope>NUCLEOTIDE SEQUENCE [LARGE SCALE GENOMIC DNA]</scope>
    <source>
        <strain evidence="4">skT53</strain>
    </source>
</reference>
<dbReference type="InterPro" id="IPR024232">
    <property type="entry name" value="SpoIIIAH"/>
</dbReference>
<dbReference type="InterPro" id="IPR038503">
    <property type="entry name" value="SpoIIIAH_sf"/>
</dbReference>
<dbReference type="RefSeq" id="WP_200759986.1">
    <property type="nucleotide sequence ID" value="NZ_AP023366.1"/>
</dbReference>
<keyword evidence="2" id="KW-0472">Membrane</keyword>
<sequence length="220" mass="24030">MAKRQTVWLSAMMILSLMVIGYYTVDGTLAPVPTSLSSDGKLMQPQAQGSGAQNSKPQDQTQGTQNNKATDAKQPDNAKAPDAKASDGKTQQQGQSGDSHQTMTGGDWFAQRFIDRETAYSQKVEQLQQVIADSKTSTDAKIKAEQDLKSLTEFAQKAEQAENRVMEQGFPEALITKDNDRITVTVQTNDLTKEQVAKIYGIVSKELNVPASQIVVSYKP</sequence>
<feature type="compositionally biased region" description="Polar residues" evidence="1">
    <location>
        <begin position="88"/>
        <end position="104"/>
    </location>
</feature>
<name>A0A7I8D6Y6_9BACL</name>
<keyword evidence="2" id="KW-1133">Transmembrane helix</keyword>
<gene>
    <name evidence="3" type="primary">spoIIIAH</name>
    <name evidence="3" type="ORF">skT53_09080</name>
</gene>
<proteinExistence type="predicted"/>
<dbReference type="Proteomes" id="UP000593802">
    <property type="component" value="Chromosome"/>
</dbReference>
<dbReference type="Gene3D" id="1.10.287.4300">
    <property type="entry name" value="Stage III sporulation protein AH-like"/>
    <property type="match status" value="1"/>
</dbReference>
<feature type="compositionally biased region" description="Basic and acidic residues" evidence="1">
    <location>
        <begin position="70"/>
        <end position="87"/>
    </location>
</feature>
<evidence type="ECO:0000256" key="2">
    <source>
        <dbReference type="SAM" id="Phobius"/>
    </source>
</evidence>
<accession>A0A7I8D6Y6</accession>
<evidence type="ECO:0000313" key="3">
    <source>
        <dbReference type="EMBL" id="BCJ85923.1"/>
    </source>
</evidence>
<dbReference type="EMBL" id="AP023366">
    <property type="protein sequence ID" value="BCJ85923.1"/>
    <property type="molecule type" value="Genomic_DNA"/>
</dbReference>
<feature type="compositionally biased region" description="Polar residues" evidence="1">
    <location>
        <begin position="45"/>
        <end position="69"/>
    </location>
</feature>
<organism evidence="3 4">
    <name type="scientific">Effusibacillus dendaii</name>
    <dbReference type="NCBI Taxonomy" id="2743772"/>
    <lineage>
        <taxon>Bacteria</taxon>
        <taxon>Bacillati</taxon>
        <taxon>Bacillota</taxon>
        <taxon>Bacilli</taxon>
        <taxon>Bacillales</taxon>
        <taxon>Alicyclobacillaceae</taxon>
        <taxon>Effusibacillus</taxon>
    </lineage>
</organism>
<dbReference type="AlphaFoldDB" id="A0A7I8D6Y6"/>
<evidence type="ECO:0000313" key="4">
    <source>
        <dbReference type="Proteomes" id="UP000593802"/>
    </source>
</evidence>
<evidence type="ECO:0000256" key="1">
    <source>
        <dbReference type="SAM" id="MobiDB-lite"/>
    </source>
</evidence>
<feature type="transmembrane region" description="Helical" evidence="2">
    <location>
        <begin position="7"/>
        <end position="25"/>
    </location>
</feature>
<dbReference type="Pfam" id="PF12685">
    <property type="entry name" value="SpoIIIAH"/>
    <property type="match status" value="1"/>
</dbReference>
<dbReference type="KEGG" id="eff:skT53_09080"/>
<protein>
    <submittedName>
        <fullName evidence="3">Stage III sporulation protein AH</fullName>
    </submittedName>
</protein>
<feature type="region of interest" description="Disordered" evidence="1">
    <location>
        <begin position="36"/>
        <end position="105"/>
    </location>
</feature>
<keyword evidence="4" id="KW-1185">Reference proteome</keyword>